<sequence>MQDFFRLFFENFIIFTTINVCGKIVVFFAYDNCCISALSNAPGRAKRRKNFTLNQLLKSVLGLTTWLPQGSQHEVFFGALHQKHGIVPSFSLFDLFNSFVMLFMSLSFSFWFLTKLSFSFFKNDPITT</sequence>
<keyword evidence="1" id="KW-0472">Membrane</keyword>
<evidence type="ECO:0000313" key="3">
    <source>
        <dbReference type="Proteomes" id="UP000076595"/>
    </source>
</evidence>
<accession>A0ABM6ALS4</accession>
<dbReference type="RefSeq" id="WP_063354562.1">
    <property type="nucleotide sequence ID" value="NZ_CP011120.1"/>
</dbReference>
<feature type="transmembrane region" description="Helical" evidence="1">
    <location>
        <begin position="89"/>
        <end position="113"/>
    </location>
</feature>
<evidence type="ECO:0000313" key="2">
    <source>
        <dbReference type="EMBL" id="ANA14482.1"/>
    </source>
</evidence>
<evidence type="ECO:0000256" key="1">
    <source>
        <dbReference type="SAM" id="Phobius"/>
    </source>
</evidence>
<dbReference type="EMBL" id="CP011120">
    <property type="protein sequence ID" value="ANA14482.1"/>
    <property type="molecule type" value="Genomic_DNA"/>
</dbReference>
<feature type="transmembrane region" description="Helical" evidence="1">
    <location>
        <begin position="12"/>
        <end position="30"/>
    </location>
</feature>
<reference evidence="2 3" key="1">
    <citation type="submission" date="2015-03" db="EMBL/GenBank/DDBJ databases">
        <title>Genome study of Acetobacter sp. SLV-7.</title>
        <authorList>
            <person name="Cho G.Y."/>
            <person name="Jeon C.O."/>
        </authorList>
    </citation>
    <scope>NUCLEOTIDE SEQUENCE [LARGE SCALE GENOMIC DNA]</scope>
    <source>
        <strain evidence="2 3">SLV-7</strain>
    </source>
</reference>
<keyword evidence="3" id="KW-1185">Reference proteome</keyword>
<protein>
    <submittedName>
        <fullName evidence="2">Uncharacterized protein</fullName>
    </submittedName>
</protein>
<keyword evidence="1" id="KW-0812">Transmembrane</keyword>
<organism evidence="2 3">
    <name type="scientific">Acetobacter oryzifermentans</name>
    <dbReference type="NCBI Taxonomy" id="1633874"/>
    <lineage>
        <taxon>Bacteria</taxon>
        <taxon>Pseudomonadati</taxon>
        <taxon>Pseudomonadota</taxon>
        <taxon>Alphaproteobacteria</taxon>
        <taxon>Acetobacterales</taxon>
        <taxon>Acetobacteraceae</taxon>
        <taxon>Acetobacter</taxon>
    </lineage>
</organism>
<keyword evidence="1" id="KW-1133">Transmembrane helix</keyword>
<dbReference type="Proteomes" id="UP000076595">
    <property type="component" value="Chromosome"/>
</dbReference>
<gene>
    <name evidence="2" type="ORF">WG31_11195</name>
</gene>
<proteinExistence type="predicted"/>
<name>A0ABM6ALS4_9PROT</name>